<protein>
    <submittedName>
        <fullName evidence="2">Membrane protein</fullName>
    </submittedName>
</protein>
<dbReference type="Proteomes" id="UP001185012">
    <property type="component" value="Unassembled WGS sequence"/>
</dbReference>
<dbReference type="EMBL" id="JAVDQG010000003">
    <property type="protein sequence ID" value="MDR6225464.1"/>
    <property type="molecule type" value="Genomic_DNA"/>
</dbReference>
<comment type="caution">
    <text evidence="2">The sequence shown here is derived from an EMBL/GenBank/DDBJ whole genome shotgun (WGS) entry which is preliminary data.</text>
</comment>
<gene>
    <name evidence="2" type="ORF">JOE21_001462</name>
</gene>
<accession>A0ABU1INC0</accession>
<evidence type="ECO:0000313" key="3">
    <source>
        <dbReference type="Proteomes" id="UP001185012"/>
    </source>
</evidence>
<dbReference type="PROSITE" id="PS51257">
    <property type="entry name" value="PROKAR_LIPOPROTEIN"/>
    <property type="match status" value="1"/>
</dbReference>
<evidence type="ECO:0000256" key="1">
    <source>
        <dbReference type="SAM" id="Phobius"/>
    </source>
</evidence>
<keyword evidence="3" id="KW-1185">Reference proteome</keyword>
<keyword evidence="1" id="KW-1133">Transmembrane helix</keyword>
<feature type="transmembrane region" description="Helical" evidence="1">
    <location>
        <begin position="53"/>
        <end position="72"/>
    </location>
</feature>
<keyword evidence="1" id="KW-0812">Transmembrane</keyword>
<reference evidence="2 3" key="1">
    <citation type="submission" date="2023-07" db="EMBL/GenBank/DDBJ databases">
        <title>Genomic Encyclopedia of Type Strains, Phase IV (KMG-IV): sequencing the most valuable type-strain genomes for metagenomic binning, comparative biology and taxonomic classification.</title>
        <authorList>
            <person name="Goeker M."/>
        </authorList>
    </citation>
    <scope>NUCLEOTIDE SEQUENCE [LARGE SCALE GENOMIC DNA]</scope>
    <source>
        <strain evidence="2 3">DSM 45903</strain>
    </source>
</reference>
<evidence type="ECO:0000313" key="2">
    <source>
        <dbReference type="EMBL" id="MDR6225464.1"/>
    </source>
</evidence>
<keyword evidence="1" id="KW-0472">Membrane</keyword>
<proteinExistence type="predicted"/>
<feature type="transmembrane region" description="Helical" evidence="1">
    <location>
        <begin position="12"/>
        <end position="41"/>
    </location>
</feature>
<sequence>MKILEFIVNTLLALGCLLAFAYGGVFFLYWSIVIVVFVCFHIYKNWDSRRHRYLYFSLLIFTLLWFDILYGGPLSQLLNI</sequence>
<name>A0ABU1INC0_9BACL</name>
<organism evidence="2 3">
    <name type="scientific">Desmospora profundinema</name>
    <dbReference type="NCBI Taxonomy" id="1571184"/>
    <lineage>
        <taxon>Bacteria</taxon>
        <taxon>Bacillati</taxon>
        <taxon>Bacillota</taxon>
        <taxon>Bacilli</taxon>
        <taxon>Bacillales</taxon>
        <taxon>Thermoactinomycetaceae</taxon>
        <taxon>Desmospora</taxon>
    </lineage>
</organism>